<dbReference type="PROSITE" id="PS51202">
    <property type="entry name" value="RCK_C"/>
    <property type="match status" value="1"/>
</dbReference>
<comment type="subcellular location">
    <subcellularLocation>
        <location evidence="1">Endomembrane system</location>
        <topology evidence="1">Multi-pass membrane protein</topology>
    </subcellularLocation>
</comment>
<dbReference type="Gene3D" id="3.40.50.720">
    <property type="entry name" value="NAD(P)-binding Rossmann-like Domain"/>
    <property type="match status" value="2"/>
</dbReference>
<feature type="transmembrane region" description="Helical" evidence="9">
    <location>
        <begin position="63"/>
        <end position="89"/>
    </location>
</feature>
<dbReference type="Gene3D" id="3.30.70.1450">
    <property type="entry name" value="Regulator of K+ conductance, C-terminal domain"/>
    <property type="match status" value="1"/>
</dbReference>
<evidence type="ECO:0000313" key="12">
    <source>
        <dbReference type="EMBL" id="PTL55008.1"/>
    </source>
</evidence>
<dbReference type="GO" id="GO:0012505">
    <property type="term" value="C:endomembrane system"/>
    <property type="evidence" value="ECO:0007669"/>
    <property type="project" value="UniProtKB-SubCell"/>
</dbReference>
<evidence type="ECO:0000256" key="6">
    <source>
        <dbReference type="ARBA" id="ARBA00023065"/>
    </source>
</evidence>
<name>A0A2T4UCQ6_9ACTN</name>
<keyword evidence="8" id="KW-0407">Ion channel</keyword>
<dbReference type="InterPro" id="IPR044849">
    <property type="entry name" value="CASTOR/POLLUX/SYM8-like"/>
</dbReference>
<dbReference type="PROSITE" id="PS51201">
    <property type="entry name" value="RCK_N"/>
    <property type="match status" value="1"/>
</dbReference>
<evidence type="ECO:0000256" key="2">
    <source>
        <dbReference type="ARBA" id="ARBA00008577"/>
    </source>
</evidence>
<dbReference type="InterPro" id="IPR036721">
    <property type="entry name" value="RCK_C_sf"/>
</dbReference>
<evidence type="ECO:0000256" key="3">
    <source>
        <dbReference type="ARBA" id="ARBA00022448"/>
    </source>
</evidence>
<dbReference type="PANTHER" id="PTHR31563">
    <property type="entry name" value="ION CHANNEL POLLUX-RELATED"/>
    <property type="match status" value="1"/>
</dbReference>
<keyword evidence="5 9" id="KW-1133">Transmembrane helix</keyword>
<dbReference type="PANTHER" id="PTHR31563:SF10">
    <property type="entry name" value="ION CHANNEL POLLUX-RELATED"/>
    <property type="match status" value="1"/>
</dbReference>
<evidence type="ECO:0000256" key="4">
    <source>
        <dbReference type="ARBA" id="ARBA00022692"/>
    </source>
</evidence>
<evidence type="ECO:0000313" key="13">
    <source>
        <dbReference type="Proteomes" id="UP000240739"/>
    </source>
</evidence>
<dbReference type="InterPro" id="IPR006037">
    <property type="entry name" value="RCK_C"/>
</dbReference>
<dbReference type="GO" id="GO:0006813">
    <property type="term" value="P:potassium ion transport"/>
    <property type="evidence" value="ECO:0007669"/>
    <property type="project" value="InterPro"/>
</dbReference>
<gene>
    <name evidence="12" type="ORF">C7Y72_20775</name>
</gene>
<dbReference type="AlphaFoldDB" id="A0A2T4UCQ6"/>
<keyword evidence="4 9" id="KW-0812">Transmembrane</keyword>
<comment type="caution">
    <text evidence="12">The sequence shown here is derived from an EMBL/GenBank/DDBJ whole genome shotgun (WGS) entry which is preliminary data.</text>
</comment>
<dbReference type="OrthoDB" id="305351at2"/>
<organism evidence="12 13">
    <name type="scientific">Paraconexibacter algicola</name>
    <dbReference type="NCBI Taxonomy" id="2133960"/>
    <lineage>
        <taxon>Bacteria</taxon>
        <taxon>Bacillati</taxon>
        <taxon>Actinomycetota</taxon>
        <taxon>Thermoleophilia</taxon>
        <taxon>Solirubrobacterales</taxon>
        <taxon>Paraconexibacteraceae</taxon>
        <taxon>Paraconexibacter</taxon>
    </lineage>
</organism>
<dbReference type="InterPro" id="IPR003148">
    <property type="entry name" value="RCK_N"/>
</dbReference>
<accession>A0A2T4UCQ6</accession>
<feature type="domain" description="RCK N-terminal" evidence="10">
    <location>
        <begin position="106"/>
        <end position="245"/>
    </location>
</feature>
<sequence>MSRGPSALIGYLGLAVLLMVVVTAAVALIFGAGPTDNPITAAYNALLHTIDSGTVAGDTGTGYIILGLFVTAGGIVIFSAFIGVLATTLDERLAELRKGRSSVLEKDHTLILGWSDTIFTILSELSIANESERDPVVVILAEKDKVEMEDAIRERIEDMRGTKIVCRTGSPINLRDLAIVNHHDCRSIIVLSPEEEDPDTSVIKTILALTRGPDRREEPYRIVAEIEHPSNIEAAYLVGGDEAVIVDKGDTIARLIVQASRQAGAAAVYVELLDFDGTEIYFRDDQSFTGRTYGEALLAYEECAVMGVRTAQGVTINPDAATVIGAGDELIALADDDSVLVAAQAPTVAPDEARVVRAESPPESPRRALIIGVNRRTAPVLRELNAFSAPGSEVVLLGPDEQRMVRAIARAGTMTNLTTSTIEGVPTDRSTLEAVDVPSYDHVIVMSDDDLVPQRADARTLVTLLHLRELTDKADKHVTIASEMLDEGNRELAQVTKVDDVIVSEQIVSLMLAQISENEHLAEVFDVLFSAEGSEVYLRDASTYVTPGEPVSFATLVAAARERGETAIGYRDASAAEDAAEAYGVRISPPKSALFPCTGRDKLIVLAED</sequence>
<keyword evidence="7 9" id="KW-0472">Membrane</keyword>
<evidence type="ECO:0000256" key="9">
    <source>
        <dbReference type="SAM" id="Phobius"/>
    </source>
</evidence>
<dbReference type="RefSeq" id="WP_107571109.1">
    <property type="nucleotide sequence ID" value="NZ_PYYB01000004.1"/>
</dbReference>
<feature type="domain" description="RCK C-terminal" evidence="11">
    <location>
        <begin position="265"/>
        <end position="348"/>
    </location>
</feature>
<proteinExistence type="inferred from homology"/>
<evidence type="ECO:0000256" key="7">
    <source>
        <dbReference type="ARBA" id="ARBA00023136"/>
    </source>
</evidence>
<evidence type="ECO:0000259" key="10">
    <source>
        <dbReference type="PROSITE" id="PS51201"/>
    </source>
</evidence>
<dbReference type="EMBL" id="PYYB01000004">
    <property type="protein sequence ID" value="PTL55008.1"/>
    <property type="molecule type" value="Genomic_DNA"/>
</dbReference>
<dbReference type="Pfam" id="PF22614">
    <property type="entry name" value="Slo-like_RCK"/>
    <property type="match status" value="1"/>
</dbReference>
<dbReference type="SUPFAM" id="SSF116726">
    <property type="entry name" value="TrkA C-terminal domain-like"/>
    <property type="match status" value="1"/>
</dbReference>
<dbReference type="InterPro" id="IPR010420">
    <property type="entry name" value="CASTOR/POLLUX/SYM8_dom"/>
</dbReference>
<feature type="transmembrane region" description="Helical" evidence="9">
    <location>
        <begin position="7"/>
        <end position="30"/>
    </location>
</feature>
<keyword evidence="3" id="KW-0813">Transport</keyword>
<evidence type="ECO:0000256" key="1">
    <source>
        <dbReference type="ARBA" id="ARBA00004127"/>
    </source>
</evidence>
<protein>
    <submittedName>
        <fullName evidence="12">Potassium transporter TrkA</fullName>
    </submittedName>
</protein>
<comment type="similarity">
    <text evidence="2">Belongs to the castor/pollux (TC 1.A.1.23) family.</text>
</comment>
<keyword evidence="13" id="KW-1185">Reference proteome</keyword>
<evidence type="ECO:0000259" key="11">
    <source>
        <dbReference type="PROSITE" id="PS51202"/>
    </source>
</evidence>
<dbReference type="Pfam" id="PF02254">
    <property type="entry name" value="TrkA_N"/>
    <property type="match status" value="1"/>
</dbReference>
<reference evidence="12 13" key="1">
    <citation type="submission" date="2018-03" db="EMBL/GenBank/DDBJ databases">
        <title>Aquarubrobacter algicola gen. nov., sp. nov., a novel actinobacterium isolated from shallow eutrophic lake during the end of cyanobacterial harmful algal blooms.</title>
        <authorList>
            <person name="Chun S.J."/>
        </authorList>
    </citation>
    <scope>NUCLEOTIDE SEQUENCE [LARGE SCALE GENOMIC DNA]</scope>
    <source>
        <strain evidence="12 13">Seoho-28</strain>
    </source>
</reference>
<dbReference type="Proteomes" id="UP000240739">
    <property type="component" value="Unassembled WGS sequence"/>
</dbReference>
<dbReference type="Pfam" id="PF06241">
    <property type="entry name" value="Castor_Poll_mid"/>
    <property type="match status" value="1"/>
</dbReference>
<keyword evidence="6" id="KW-0406">Ion transport</keyword>
<evidence type="ECO:0000256" key="5">
    <source>
        <dbReference type="ARBA" id="ARBA00022989"/>
    </source>
</evidence>
<evidence type="ECO:0000256" key="8">
    <source>
        <dbReference type="ARBA" id="ARBA00023303"/>
    </source>
</evidence>
<dbReference type="InterPro" id="IPR036291">
    <property type="entry name" value="NAD(P)-bd_dom_sf"/>
</dbReference>
<dbReference type="SUPFAM" id="SSF51735">
    <property type="entry name" value="NAD(P)-binding Rossmann-fold domains"/>
    <property type="match status" value="1"/>
</dbReference>
<dbReference type="GO" id="GO:0008324">
    <property type="term" value="F:monoatomic cation transmembrane transporter activity"/>
    <property type="evidence" value="ECO:0007669"/>
    <property type="project" value="InterPro"/>
</dbReference>